<evidence type="ECO:0000256" key="2">
    <source>
        <dbReference type="ARBA" id="ARBA00022694"/>
    </source>
</evidence>
<dbReference type="GO" id="GO:0000214">
    <property type="term" value="C:tRNA-intron endonuclease complex"/>
    <property type="evidence" value="ECO:0007669"/>
    <property type="project" value="TreeGrafter"/>
</dbReference>
<dbReference type="InterPro" id="IPR024336">
    <property type="entry name" value="tRNA_splic_suSen54_N"/>
</dbReference>
<evidence type="ECO:0000259" key="4">
    <source>
        <dbReference type="Pfam" id="PF12928"/>
    </source>
</evidence>
<dbReference type="KEGG" id="bgt:106069144"/>
<dbReference type="STRING" id="6526.A0A2C9LFG3"/>
<protein>
    <recommendedName>
        <fullName evidence="4">tRNA-splicing endonuclease subunit Sen54 N-terminal domain-containing protein</fullName>
    </recommendedName>
</protein>
<evidence type="ECO:0000256" key="3">
    <source>
        <dbReference type="SAM" id="MobiDB-lite"/>
    </source>
</evidence>
<comment type="similarity">
    <text evidence="1">Belongs to the SEN54 family.</text>
</comment>
<organism evidence="5 6">
    <name type="scientific">Biomphalaria glabrata</name>
    <name type="common">Bloodfluke planorb</name>
    <name type="synonym">Freshwater snail</name>
    <dbReference type="NCBI Taxonomy" id="6526"/>
    <lineage>
        <taxon>Eukaryota</taxon>
        <taxon>Metazoa</taxon>
        <taxon>Spiralia</taxon>
        <taxon>Lophotrochozoa</taxon>
        <taxon>Mollusca</taxon>
        <taxon>Gastropoda</taxon>
        <taxon>Heterobranchia</taxon>
        <taxon>Euthyneura</taxon>
        <taxon>Panpulmonata</taxon>
        <taxon>Hygrophila</taxon>
        <taxon>Lymnaeoidea</taxon>
        <taxon>Planorbidae</taxon>
        <taxon>Biomphalaria</taxon>
    </lineage>
</organism>
<feature type="compositionally biased region" description="Polar residues" evidence="3">
    <location>
        <begin position="353"/>
        <end position="362"/>
    </location>
</feature>
<feature type="region of interest" description="Disordered" evidence="3">
    <location>
        <begin position="338"/>
        <end position="388"/>
    </location>
</feature>
<feature type="compositionally biased region" description="Basic and acidic residues" evidence="3">
    <location>
        <begin position="363"/>
        <end position="388"/>
    </location>
</feature>
<feature type="compositionally biased region" description="Basic and acidic residues" evidence="3">
    <location>
        <begin position="290"/>
        <end position="307"/>
    </location>
</feature>
<evidence type="ECO:0000256" key="1">
    <source>
        <dbReference type="ARBA" id="ARBA00005736"/>
    </source>
</evidence>
<dbReference type="EnsemblMetazoa" id="BGLB030369-RB">
    <property type="protein sequence ID" value="BGLB030369-PB"/>
    <property type="gene ID" value="BGLB030369"/>
</dbReference>
<feature type="compositionally biased region" description="Polar residues" evidence="3">
    <location>
        <begin position="202"/>
        <end position="211"/>
    </location>
</feature>
<dbReference type="PANTHER" id="PTHR21027:SF1">
    <property type="entry name" value="TRNA-SPLICING ENDONUCLEASE SUBUNIT SEN54"/>
    <property type="match status" value="1"/>
</dbReference>
<proteinExistence type="inferred from homology"/>
<dbReference type="PANTHER" id="PTHR21027">
    <property type="entry name" value="TRNA-SPLICING ENDONUCLEASE SUBUNIT SEN54"/>
    <property type="match status" value="1"/>
</dbReference>
<dbReference type="GO" id="GO:0000379">
    <property type="term" value="P:tRNA-type intron splice site recognition and cleavage"/>
    <property type="evidence" value="ECO:0007669"/>
    <property type="project" value="TreeGrafter"/>
</dbReference>
<dbReference type="Proteomes" id="UP000076420">
    <property type="component" value="Unassembled WGS sequence"/>
</dbReference>
<dbReference type="Pfam" id="PF12928">
    <property type="entry name" value="tRNA_int_end_N2"/>
    <property type="match status" value="1"/>
</dbReference>
<feature type="region of interest" description="Disordered" evidence="3">
    <location>
        <begin position="187"/>
        <end position="211"/>
    </location>
</feature>
<keyword evidence="2" id="KW-0819">tRNA processing</keyword>
<evidence type="ECO:0000313" key="6">
    <source>
        <dbReference type="Proteomes" id="UP000076420"/>
    </source>
</evidence>
<sequence>MSFYDLCKDSVLSAKDLFKYRVKRDSTIPSKGGQKDFEPNGSWLQAKSLEAFMQERLAILSEPRVEKLKSLVQGEWDSSKCLVNISKPGKFWAHMGFTDEKRNWLFPEEALFLIEANALEVYHDGVPFSVQEAYSKCLGSDVSVEEYQVYSYLQRLGYVVIRHEENPSITPYERKINLDKYLKKRHRLDRKNKSQQKKRASKTSTAVECQSSDTSAPVTIVDLNTIDTDIISSSNGISPLLLNEPTAISENVDKKIVLSPELTKCSSNGDNPSSLEIRNEASQDTLDSNVDERVNGTEHSSSERTVDSLKAVKDGNSIVQSHDCDLTLSENCTTLVPPVVSNEKMPHPEKRNISQVDSINDDSQSKRPRCADEETSHSSSTEEKHDQDQCLHFLSTDNVGVACRKFYSDTWVDCREKLKTEKALKCCSTDETDDEEMHCSKTVVQTEGVENVSNSSVLPDIANTEILHLALPDQKFLPPNVEINVDSGESIFDVSQYKIKSQKNKSKKKLKEEERDARKKNLQFSFPQWIPGHSGEAGCSSKVTFSNWATYKNKIKQAAKDYKASNPVAHYWEGEVTPLVHPSDATSYEAVLNRLSIIESTDNETLTPDPDCMLSIKISYDVHQPDSKFKKSIPGVPHHRVCVSNHLLFVFDRSSTEPPGLAEFQELWSRFKDNVPIHWAVVDHGEISFYVFDNTHKLQVWK</sequence>
<dbReference type="VEuPathDB" id="VectorBase:BGLAX_048999"/>
<feature type="domain" description="tRNA-splicing endonuclease subunit Sen54 N-terminal" evidence="4">
    <location>
        <begin position="59"/>
        <end position="122"/>
    </location>
</feature>
<dbReference type="AlphaFoldDB" id="A0A2C9LFG3"/>
<dbReference type="OrthoDB" id="408683at2759"/>
<feature type="compositionally biased region" description="Polar residues" evidence="3">
    <location>
        <begin position="264"/>
        <end position="288"/>
    </location>
</feature>
<evidence type="ECO:0000313" key="5">
    <source>
        <dbReference type="EnsemblMetazoa" id="BGLB030369-PB"/>
    </source>
</evidence>
<reference evidence="5" key="1">
    <citation type="submission" date="2020-05" db="UniProtKB">
        <authorList>
            <consortium name="EnsemblMetazoa"/>
        </authorList>
    </citation>
    <scope>IDENTIFICATION</scope>
    <source>
        <strain evidence="5">BB02</strain>
    </source>
</reference>
<dbReference type="InterPro" id="IPR024337">
    <property type="entry name" value="tRNA_splic_suSen54"/>
</dbReference>
<dbReference type="RefSeq" id="XP_013084201.2">
    <property type="nucleotide sequence ID" value="XM_013228747.2"/>
</dbReference>
<feature type="compositionally biased region" description="Basic residues" evidence="3">
    <location>
        <begin position="187"/>
        <end position="201"/>
    </location>
</feature>
<feature type="region of interest" description="Disordered" evidence="3">
    <location>
        <begin position="263"/>
        <end position="307"/>
    </location>
</feature>
<dbReference type="VEuPathDB" id="VectorBase:BGLB030369"/>
<name>A0A2C9LFG3_BIOGL</name>
<accession>A0A2C9LFG3</accession>
<gene>
    <name evidence="5" type="primary">106069144</name>
</gene>